<gene>
    <name evidence="2" type="ORF">MOV92_16985</name>
</gene>
<dbReference type="EMBL" id="CP093547">
    <property type="protein sequence ID" value="UNP28182.1"/>
    <property type="molecule type" value="Genomic_DNA"/>
</dbReference>
<dbReference type="Proteomes" id="UP000829194">
    <property type="component" value="Chromosome"/>
</dbReference>
<dbReference type="SUPFAM" id="SSF75005">
    <property type="entry name" value="Arabinanase/levansucrase/invertase"/>
    <property type="match status" value="1"/>
</dbReference>
<sequence>MSDFEDSSAARVRIAVLLPAVGGRVWQEYAVEALRQLPGVDVEIRRVDVEHAGDARWRRLQTSVLALRESSGSCIDPEPGDPFWNAVIDLAGIDDPNAWRACSMRGVWQPLDAQGTHLAAAYPCLASITSGTGGELLLVRNGDTVVDSVRFFADPRYTNSLENLYKQIVPLLSNSVRDMAYADQDEPASVFSRQPRPTRSRRAVHEIRGRALALRRRLKAQWLSESWMIGVIDAPIQHMIDQPMEGRVRWIGPRESMFYRADPFGVPGDDRRVYCEVYDYRDGFGRIEAVELGDGHSIVDAAPAQLKLPGHISYPYLFEHEGRVYAVPETAARKKCELYEIDKTGQWRFVAVLLDGVAAADASLFVWNDLFWLAYTDLAMGPFDNLCLSYSEELRGPWKPHLRNPVKVDHRSSRPAGTPFVHEGVLYRPAQDCGSGYGQAAVINRVSLCTPQRYREEVVRHCRPDPCGRNPHGLHTVSAWGERTLVDGKRYVFNLHELTRKLRHRREDSGRAVRE</sequence>
<evidence type="ECO:0000313" key="2">
    <source>
        <dbReference type="EMBL" id="UNP28182.1"/>
    </source>
</evidence>
<protein>
    <recommendedName>
        <fullName evidence="1">Glucosamine inositolphosphorylceramide transferase 1 N-terminal domain-containing protein</fullName>
    </recommendedName>
</protein>
<dbReference type="RefSeq" id="WP_148648968.1">
    <property type="nucleotide sequence ID" value="NZ_CP011131.1"/>
</dbReference>
<evidence type="ECO:0000259" key="1">
    <source>
        <dbReference type="Pfam" id="PF24793"/>
    </source>
</evidence>
<organism evidence="2 3">
    <name type="scientific">Lysobacter gummosus</name>
    <dbReference type="NCBI Taxonomy" id="262324"/>
    <lineage>
        <taxon>Bacteria</taxon>
        <taxon>Pseudomonadati</taxon>
        <taxon>Pseudomonadota</taxon>
        <taxon>Gammaproteobacteria</taxon>
        <taxon>Lysobacterales</taxon>
        <taxon>Lysobacteraceae</taxon>
        <taxon>Lysobacter</taxon>
    </lineage>
</organism>
<keyword evidence="3" id="KW-1185">Reference proteome</keyword>
<dbReference type="Pfam" id="PF24793">
    <property type="entry name" value="GINT1_N"/>
    <property type="match status" value="1"/>
</dbReference>
<name>A0ABY3XBP5_9GAMM</name>
<reference evidence="2 3" key="1">
    <citation type="submission" date="2022-03" db="EMBL/GenBank/DDBJ databases">
        <title>Complete genome sequence of Lysobacter capsici VKM B-2533 and Lysobacter gummosus 10.1.1, promising sources of lytic agents.</title>
        <authorList>
            <person name="Tarlachkov S.V."/>
            <person name="Kudryakova I.V."/>
            <person name="Afoshin A.S."/>
            <person name="Leontyevskaya E.A."/>
            <person name="Leontyevskaya N.V."/>
        </authorList>
    </citation>
    <scope>NUCLEOTIDE SEQUENCE [LARGE SCALE GENOMIC DNA]</scope>
    <source>
        <strain evidence="2 3">10.1.1</strain>
    </source>
</reference>
<dbReference type="InterPro" id="IPR056442">
    <property type="entry name" value="GINT1_N"/>
</dbReference>
<feature type="domain" description="Glucosamine inositolphosphorylceramide transferase 1 N-terminal" evidence="1">
    <location>
        <begin position="310"/>
        <end position="459"/>
    </location>
</feature>
<evidence type="ECO:0000313" key="3">
    <source>
        <dbReference type="Proteomes" id="UP000829194"/>
    </source>
</evidence>
<proteinExistence type="predicted"/>
<dbReference type="InterPro" id="IPR023296">
    <property type="entry name" value="Glyco_hydro_beta-prop_sf"/>
</dbReference>
<accession>A0ABY3XBP5</accession>